<dbReference type="PANTHER" id="PTHR46383">
    <property type="entry name" value="ASPARTATE AMINOTRANSFERASE"/>
    <property type="match status" value="1"/>
</dbReference>
<organism evidence="9 10">
    <name type="scientific">Pseudooceanicola marinus</name>
    <dbReference type="NCBI Taxonomy" id="396013"/>
    <lineage>
        <taxon>Bacteria</taxon>
        <taxon>Pseudomonadati</taxon>
        <taxon>Pseudomonadota</taxon>
        <taxon>Alphaproteobacteria</taxon>
        <taxon>Rhodobacterales</taxon>
        <taxon>Paracoccaceae</taxon>
        <taxon>Pseudooceanicola</taxon>
    </lineage>
</organism>
<protein>
    <recommendedName>
        <fullName evidence="7">Aminotransferase</fullName>
        <ecNumber evidence="7">2.6.1.-</ecNumber>
    </recommendedName>
</protein>
<name>A0A1X6ZAT9_9RHOB</name>
<dbReference type="GO" id="GO:0006520">
    <property type="term" value="P:amino acid metabolic process"/>
    <property type="evidence" value="ECO:0007669"/>
    <property type="project" value="InterPro"/>
</dbReference>
<keyword evidence="5" id="KW-0663">Pyridoxal phosphate</keyword>
<dbReference type="GO" id="GO:0030170">
    <property type="term" value="F:pyridoxal phosphate binding"/>
    <property type="evidence" value="ECO:0007669"/>
    <property type="project" value="InterPro"/>
</dbReference>
<evidence type="ECO:0000256" key="4">
    <source>
        <dbReference type="ARBA" id="ARBA00022679"/>
    </source>
</evidence>
<keyword evidence="4 7" id="KW-0808">Transferase</keyword>
<keyword evidence="3 7" id="KW-0032">Aminotransferase</keyword>
<comment type="similarity">
    <text evidence="2 7">Belongs to the class-I pyridoxal-phosphate-dependent aminotransferase family.</text>
</comment>
<dbReference type="InterPro" id="IPR015424">
    <property type="entry name" value="PyrdxlP-dep_Trfase"/>
</dbReference>
<proteinExistence type="inferred from homology"/>
<dbReference type="GO" id="GO:0004069">
    <property type="term" value="F:L-aspartate:2-oxoglutarate aminotransferase activity"/>
    <property type="evidence" value="ECO:0007669"/>
    <property type="project" value="UniProtKB-EC"/>
</dbReference>
<comment type="cofactor">
    <cofactor evidence="1 7">
        <name>pyridoxal 5'-phosphate</name>
        <dbReference type="ChEBI" id="CHEBI:597326"/>
    </cofactor>
</comment>
<dbReference type="Gene3D" id="3.40.640.10">
    <property type="entry name" value="Type I PLP-dependent aspartate aminotransferase-like (Major domain)"/>
    <property type="match status" value="1"/>
</dbReference>
<dbReference type="SUPFAM" id="SSF53383">
    <property type="entry name" value="PLP-dependent transferases"/>
    <property type="match status" value="1"/>
</dbReference>
<evidence type="ECO:0000256" key="3">
    <source>
        <dbReference type="ARBA" id="ARBA00022576"/>
    </source>
</evidence>
<evidence type="ECO:0000259" key="8">
    <source>
        <dbReference type="Pfam" id="PF00155"/>
    </source>
</evidence>
<dbReference type="Proteomes" id="UP000193963">
    <property type="component" value="Unassembled WGS sequence"/>
</dbReference>
<dbReference type="InterPro" id="IPR050596">
    <property type="entry name" value="AspAT/PAT-like"/>
</dbReference>
<dbReference type="AlphaFoldDB" id="A0A1X6ZAT9"/>
<evidence type="ECO:0000256" key="7">
    <source>
        <dbReference type="RuleBase" id="RU000481"/>
    </source>
</evidence>
<dbReference type="EC" id="2.6.1.-" evidence="7"/>
<dbReference type="CDD" id="cd00609">
    <property type="entry name" value="AAT_like"/>
    <property type="match status" value="1"/>
</dbReference>
<evidence type="ECO:0000256" key="1">
    <source>
        <dbReference type="ARBA" id="ARBA00001933"/>
    </source>
</evidence>
<evidence type="ECO:0000313" key="10">
    <source>
        <dbReference type="Proteomes" id="UP000193963"/>
    </source>
</evidence>
<dbReference type="PANTHER" id="PTHR46383:SF2">
    <property type="entry name" value="AMINOTRANSFERASE"/>
    <property type="match status" value="1"/>
</dbReference>
<sequence length="385" mass="41977">MRVSTRGEVDAFIVMDVMTRAAELEAEGRQIIHMEVGQPGTPAPKAARDKLSRALETESLGYSLTVGLPELREGIAKLYDRWYGVDLDPERVIVTSGSSAGFLLSFASLFDAGDRVGIGAPGYPSYLQILKAMDLEPVVLETAEARRFQPAPEDIRGVGLDGLMVASPGNPSGTMLSKPALTELVEATQAEGTALISDEIYHGLHYEERAHTALEITDDTYVINSFSKYFSMTGWRVGWMVVPEDHVRRVERLAQHMFICAPTASQVVACGALEAMDELEESRAVYARNRALLLKGLPKAGFGHIAPPDGGFYIYADVSGLTEDSRAFAREILEEAGVAVTPGLDFDKARGLRTLRFSYAGATEDIEEGLLRLEKFMARRGALVD</sequence>
<evidence type="ECO:0000256" key="6">
    <source>
        <dbReference type="ARBA" id="ARBA00049185"/>
    </source>
</evidence>
<feature type="domain" description="Aminotransferase class I/classII large" evidence="8">
    <location>
        <begin position="31"/>
        <end position="369"/>
    </location>
</feature>
<dbReference type="EMBL" id="FWFN01000004">
    <property type="protein sequence ID" value="SLN46228.1"/>
    <property type="molecule type" value="Genomic_DNA"/>
</dbReference>
<accession>A0A1X6ZAT9</accession>
<dbReference type="InterPro" id="IPR004839">
    <property type="entry name" value="Aminotransferase_I/II_large"/>
</dbReference>
<dbReference type="RefSeq" id="WP_085888545.1">
    <property type="nucleotide sequence ID" value="NZ_FWFN01000004.1"/>
</dbReference>
<evidence type="ECO:0000256" key="2">
    <source>
        <dbReference type="ARBA" id="ARBA00007441"/>
    </source>
</evidence>
<evidence type="ECO:0000313" key="9">
    <source>
        <dbReference type="EMBL" id="SLN46228.1"/>
    </source>
</evidence>
<dbReference type="InterPro" id="IPR015421">
    <property type="entry name" value="PyrdxlP-dep_Trfase_major"/>
</dbReference>
<dbReference type="Pfam" id="PF00155">
    <property type="entry name" value="Aminotran_1_2"/>
    <property type="match status" value="1"/>
</dbReference>
<keyword evidence="10" id="KW-1185">Reference proteome</keyword>
<reference evidence="9 10" key="1">
    <citation type="submission" date="2017-03" db="EMBL/GenBank/DDBJ databases">
        <authorList>
            <person name="Afonso C.L."/>
            <person name="Miller P.J."/>
            <person name="Scott M.A."/>
            <person name="Spackman E."/>
            <person name="Goraichik I."/>
            <person name="Dimitrov K.M."/>
            <person name="Suarez D.L."/>
            <person name="Swayne D.E."/>
        </authorList>
    </citation>
    <scope>NUCLEOTIDE SEQUENCE [LARGE SCALE GENOMIC DNA]</scope>
    <source>
        <strain evidence="9 10">CECT 7751</strain>
    </source>
</reference>
<dbReference type="InterPro" id="IPR004838">
    <property type="entry name" value="NHTrfase_class1_PyrdxlP-BS"/>
</dbReference>
<dbReference type="PROSITE" id="PS00105">
    <property type="entry name" value="AA_TRANSFER_CLASS_1"/>
    <property type="match status" value="1"/>
</dbReference>
<comment type="catalytic activity">
    <reaction evidence="6">
        <text>L-aspartate + 2-oxoglutarate = oxaloacetate + L-glutamate</text>
        <dbReference type="Rhea" id="RHEA:21824"/>
        <dbReference type="ChEBI" id="CHEBI:16452"/>
        <dbReference type="ChEBI" id="CHEBI:16810"/>
        <dbReference type="ChEBI" id="CHEBI:29985"/>
        <dbReference type="ChEBI" id="CHEBI:29991"/>
        <dbReference type="EC" id="2.6.1.1"/>
    </reaction>
</comment>
<evidence type="ECO:0000256" key="5">
    <source>
        <dbReference type="ARBA" id="ARBA00022898"/>
    </source>
</evidence>
<gene>
    <name evidence="9" type="primary">aspC_2</name>
    <name evidence="9" type="ORF">PSM7751_02140</name>
</gene>
<dbReference type="OrthoDB" id="9763453at2"/>